<evidence type="ECO:0000256" key="2">
    <source>
        <dbReference type="SAM" id="SignalP"/>
    </source>
</evidence>
<dbReference type="InterPro" id="IPR001563">
    <property type="entry name" value="Peptidase_S10"/>
</dbReference>
<keyword evidence="4" id="KW-1185">Reference proteome</keyword>
<dbReference type="GO" id="GO:0006508">
    <property type="term" value="P:proteolysis"/>
    <property type="evidence" value="ECO:0007669"/>
    <property type="project" value="InterPro"/>
</dbReference>
<comment type="caution">
    <text evidence="3">The sequence shown here is derived from an EMBL/GenBank/DDBJ whole genome shotgun (WGS) entry which is preliminary data.</text>
</comment>
<organism evidence="3 4">
    <name type="scientific">Rhododendron williamsianum</name>
    <dbReference type="NCBI Taxonomy" id="262921"/>
    <lineage>
        <taxon>Eukaryota</taxon>
        <taxon>Viridiplantae</taxon>
        <taxon>Streptophyta</taxon>
        <taxon>Embryophyta</taxon>
        <taxon>Tracheophyta</taxon>
        <taxon>Spermatophyta</taxon>
        <taxon>Magnoliopsida</taxon>
        <taxon>eudicotyledons</taxon>
        <taxon>Gunneridae</taxon>
        <taxon>Pentapetalae</taxon>
        <taxon>asterids</taxon>
        <taxon>Ericales</taxon>
        <taxon>Ericaceae</taxon>
        <taxon>Ericoideae</taxon>
        <taxon>Rhodoreae</taxon>
        <taxon>Rhododendron</taxon>
    </lineage>
</organism>
<dbReference type="Gene3D" id="3.40.50.1820">
    <property type="entry name" value="alpha/beta hydrolase"/>
    <property type="match status" value="3"/>
</dbReference>
<dbReference type="Gene3D" id="3.40.50.11320">
    <property type="match status" value="1"/>
</dbReference>
<evidence type="ECO:0000313" key="3">
    <source>
        <dbReference type="EMBL" id="KAE9448440.1"/>
    </source>
</evidence>
<dbReference type="Proteomes" id="UP000428333">
    <property type="component" value="Linkage Group LG12"/>
</dbReference>
<evidence type="ECO:0000256" key="1">
    <source>
        <dbReference type="ARBA" id="ARBA00009431"/>
    </source>
</evidence>
<dbReference type="OrthoDB" id="443318at2759"/>
<dbReference type="PRINTS" id="PR00724">
    <property type="entry name" value="CRBOXYPTASEC"/>
</dbReference>
<dbReference type="PANTHER" id="PTHR11802:SF377">
    <property type="entry name" value="SERINE CARBOXYPEPTIDASE-LIKE 18"/>
    <property type="match status" value="1"/>
</dbReference>
<dbReference type="EMBL" id="QEFC01003419">
    <property type="protein sequence ID" value="KAE9448440.1"/>
    <property type="molecule type" value="Genomic_DNA"/>
</dbReference>
<accession>A0A6A4KSB0</accession>
<dbReference type="AlphaFoldDB" id="A0A6A4KSB0"/>
<dbReference type="InterPro" id="IPR029058">
    <property type="entry name" value="AB_hydrolase_fold"/>
</dbReference>
<evidence type="ECO:0000313" key="4">
    <source>
        <dbReference type="Proteomes" id="UP000428333"/>
    </source>
</evidence>
<sequence length="593" mass="66947">MAQAEAATNSFSFSRSWINWVHIHLLLLVVISAQSALGGQIVKYLPGYISVDDSELFYYFIESEGNPQEDPLFLWLTGGPGCTALSGLLYEVGPMEYDISNYTGGLPKLKYYPHARTKTASMIFLDAPVGTGFSYSRTLEGWPSSDTKSSEQSYNFLRKVRNKDKGEPYMNIKGYLVGCPTTDMFIDFNSYVQYAHAMALISDEIYETFGLTHNSIWANDDSVQEALHVRKGTVRQWERCNNSLSYSFNVFSVVSVHKELSRSALEVLVESGDHDMSVPYVGTLKWIKSLNLSLVDNWRPWYVDHQVAGYTIKYSEDGYRLTFATVKGAGHPAPEYCRRESLIVIHMVQAEAAAATYQMQLLTESCSGTCSWIRWVHIHLLVTLVISAQAVLSGKIVKFLPGYMMVNFLSSLRQGLCFFQNARRSCKENYVNVDPENAACSAALGDIQMCVKDLFDMDILKPNCDLFFPEIGENPDRRSLEEGASKISCFYIVPFGKTMIVFKRHYMFESTVYCNVLVHQYPPLFHSGDHDMVVPYMGTLKWIKSLNLTLIDNWRPWFIDHQVAGAQATQRQNSIAGSVIICLTDGLITDLFS</sequence>
<feature type="signal peptide" evidence="2">
    <location>
        <begin position="1"/>
        <end position="38"/>
    </location>
</feature>
<gene>
    <name evidence="3" type="ORF">C3L33_19668</name>
</gene>
<feature type="chain" id="PRO_5025454966" evidence="2">
    <location>
        <begin position="39"/>
        <end position="593"/>
    </location>
</feature>
<dbReference type="GO" id="GO:0019748">
    <property type="term" value="P:secondary metabolic process"/>
    <property type="evidence" value="ECO:0007669"/>
    <property type="project" value="TreeGrafter"/>
</dbReference>
<dbReference type="GO" id="GO:0004185">
    <property type="term" value="F:serine-type carboxypeptidase activity"/>
    <property type="evidence" value="ECO:0007669"/>
    <property type="project" value="InterPro"/>
</dbReference>
<reference evidence="3 4" key="1">
    <citation type="journal article" date="2019" name="Genome Biol. Evol.">
        <title>The Rhododendron genome and chromosomal organization provide insight into shared whole-genome duplications across the heath family (Ericaceae).</title>
        <authorList>
            <person name="Soza V.L."/>
            <person name="Lindsley D."/>
            <person name="Waalkes A."/>
            <person name="Ramage E."/>
            <person name="Patwardhan R.P."/>
            <person name="Burton J.N."/>
            <person name="Adey A."/>
            <person name="Kumar A."/>
            <person name="Qiu R."/>
            <person name="Shendure J."/>
            <person name="Hall B."/>
        </authorList>
    </citation>
    <scope>NUCLEOTIDE SEQUENCE [LARGE SCALE GENOMIC DNA]</scope>
    <source>
        <strain evidence="3">RSF 1966-606</strain>
    </source>
</reference>
<dbReference type="Pfam" id="PF00450">
    <property type="entry name" value="Peptidase_S10"/>
    <property type="match status" value="4"/>
</dbReference>
<protein>
    <submittedName>
        <fullName evidence="3">Uncharacterized protein</fullName>
    </submittedName>
</protein>
<dbReference type="GO" id="GO:0016747">
    <property type="term" value="F:acyltransferase activity, transferring groups other than amino-acyl groups"/>
    <property type="evidence" value="ECO:0007669"/>
    <property type="project" value="TreeGrafter"/>
</dbReference>
<dbReference type="PANTHER" id="PTHR11802">
    <property type="entry name" value="SERINE PROTEASE FAMILY S10 SERINE CARBOXYPEPTIDASE"/>
    <property type="match status" value="1"/>
</dbReference>
<name>A0A6A4KSB0_9ERIC</name>
<keyword evidence="2" id="KW-0732">Signal</keyword>
<feature type="non-terminal residue" evidence="3">
    <location>
        <position position="1"/>
    </location>
</feature>
<dbReference type="SUPFAM" id="SSF53474">
    <property type="entry name" value="alpha/beta-Hydrolases"/>
    <property type="match status" value="2"/>
</dbReference>
<proteinExistence type="inferred from homology"/>
<comment type="similarity">
    <text evidence="1">Belongs to the peptidase S10 family.</text>
</comment>